<evidence type="ECO:0000313" key="2">
    <source>
        <dbReference type="Proteomes" id="UP000008370"/>
    </source>
</evidence>
<sequence>MVVYTHKLRLFHYEVALILGIVSYGESNVCFVHPPIERRAWRFRTSIAHGPRFRTLGRASSWVRAGPAQSCSRYPSRYPAPNGAGHKVLTEEPAKILIPTLSSGRGCGMTEWSVLSLSSSPARDSAEAELCLM</sequence>
<dbReference type="GeneID" id="18917578"/>
<gene>
    <name evidence="1" type="ORF">PHACADRAFT_259942</name>
</gene>
<dbReference type="EMBL" id="JH930474">
    <property type="protein sequence ID" value="EKM53523.1"/>
    <property type="molecule type" value="Genomic_DNA"/>
</dbReference>
<dbReference type="KEGG" id="pco:PHACADRAFT_259942"/>
<protein>
    <submittedName>
        <fullName evidence="1">Uncharacterized protein</fullName>
    </submittedName>
</protein>
<dbReference type="Proteomes" id="UP000008370">
    <property type="component" value="Unassembled WGS sequence"/>
</dbReference>
<keyword evidence="2" id="KW-1185">Reference proteome</keyword>
<accession>K5VPX8</accession>
<reference evidence="1 2" key="1">
    <citation type="journal article" date="2012" name="BMC Genomics">
        <title>Comparative genomics of the white-rot fungi, Phanerochaete carnosa and P. chrysosporium, to elucidate the genetic basis of the distinct wood types they colonize.</title>
        <authorList>
            <person name="Suzuki H."/>
            <person name="MacDonald J."/>
            <person name="Syed K."/>
            <person name="Salamov A."/>
            <person name="Hori C."/>
            <person name="Aerts A."/>
            <person name="Henrissat B."/>
            <person name="Wiebenga A."/>
            <person name="vanKuyk P.A."/>
            <person name="Barry K."/>
            <person name="Lindquist E."/>
            <person name="LaButti K."/>
            <person name="Lapidus A."/>
            <person name="Lucas S."/>
            <person name="Coutinho P."/>
            <person name="Gong Y."/>
            <person name="Samejima M."/>
            <person name="Mahadevan R."/>
            <person name="Abou-Zaid M."/>
            <person name="de Vries R.P."/>
            <person name="Igarashi K."/>
            <person name="Yadav J.S."/>
            <person name="Grigoriev I.V."/>
            <person name="Master E.R."/>
        </authorList>
    </citation>
    <scope>NUCLEOTIDE SEQUENCE [LARGE SCALE GENOMIC DNA]</scope>
    <source>
        <strain evidence="1 2">HHB-10118-sp</strain>
    </source>
</reference>
<proteinExistence type="predicted"/>
<evidence type="ECO:0000313" key="1">
    <source>
        <dbReference type="EMBL" id="EKM53523.1"/>
    </source>
</evidence>
<name>K5VPX8_PHACS</name>
<dbReference type="HOGENOM" id="CLU_1907415_0_0_1"/>
<dbReference type="InParanoid" id="K5VPX8"/>
<dbReference type="AlphaFoldDB" id="K5VPX8"/>
<organism evidence="1 2">
    <name type="scientific">Phanerochaete carnosa (strain HHB-10118-sp)</name>
    <name type="common">White-rot fungus</name>
    <name type="synonym">Peniophora carnosa</name>
    <dbReference type="NCBI Taxonomy" id="650164"/>
    <lineage>
        <taxon>Eukaryota</taxon>
        <taxon>Fungi</taxon>
        <taxon>Dikarya</taxon>
        <taxon>Basidiomycota</taxon>
        <taxon>Agaricomycotina</taxon>
        <taxon>Agaricomycetes</taxon>
        <taxon>Polyporales</taxon>
        <taxon>Phanerochaetaceae</taxon>
        <taxon>Phanerochaete</taxon>
    </lineage>
</organism>
<dbReference type="RefSeq" id="XP_007398211.1">
    <property type="nucleotide sequence ID" value="XM_007398149.1"/>
</dbReference>